<accession>M5BPR2</accession>
<name>M5BPR2_THACB</name>
<dbReference type="HOGENOM" id="CLU_2028304_0_0_1"/>
<dbReference type="Proteomes" id="UP000012065">
    <property type="component" value="Unassembled WGS sequence"/>
</dbReference>
<feature type="region of interest" description="Disordered" evidence="1">
    <location>
        <begin position="1"/>
        <end position="122"/>
    </location>
</feature>
<comment type="caution">
    <text evidence="2">The sequence shown here is derived from an EMBL/GenBank/DDBJ whole genome shotgun (WGS) entry which is preliminary data.</text>
</comment>
<dbReference type="EMBL" id="CAOJ01004262">
    <property type="protein sequence ID" value="CCO29114.1"/>
    <property type="molecule type" value="Genomic_DNA"/>
</dbReference>
<protein>
    <submittedName>
        <fullName evidence="2">Uncharacterized protein</fullName>
    </submittedName>
</protein>
<evidence type="ECO:0000256" key="1">
    <source>
        <dbReference type="SAM" id="MobiDB-lite"/>
    </source>
</evidence>
<proteinExistence type="predicted"/>
<sequence length="122" mass="12638">MGGPGGPEQGRRLDGSWSEDARQRPSPGGMMNQPPNKMGANPGMLRYPPGPPPMMGMNGPQSGMGGHQQMGGPPMNGPPQPSPKEGPRSITPQQTQAGWAHEGGMNMQRRQGVAGQGGQMGS</sequence>
<evidence type="ECO:0000313" key="2">
    <source>
        <dbReference type="EMBL" id="CCO29114.1"/>
    </source>
</evidence>
<evidence type="ECO:0000313" key="3">
    <source>
        <dbReference type="Proteomes" id="UP000012065"/>
    </source>
</evidence>
<gene>
    <name evidence="2" type="ORF">BN14_03116</name>
</gene>
<dbReference type="AlphaFoldDB" id="M5BPR2"/>
<reference evidence="2 3" key="1">
    <citation type="journal article" date="2013" name="J. Biotechnol.">
        <title>Establishment and interpretation of the genome sequence of the phytopathogenic fungus Rhizoctonia solani AG1-IB isolate 7/3/14.</title>
        <authorList>
            <person name="Wibberg D.W."/>
            <person name="Jelonek L.J."/>
            <person name="Rupp O.R."/>
            <person name="Hennig M.H."/>
            <person name="Eikmeyer F.E."/>
            <person name="Goesmann A.G."/>
            <person name="Hartmann A.H."/>
            <person name="Borriss R.B."/>
            <person name="Grosch R.G."/>
            <person name="Puehler A.P."/>
            <person name="Schlueter A.S."/>
        </authorList>
    </citation>
    <scope>NUCLEOTIDE SEQUENCE [LARGE SCALE GENOMIC DNA]</scope>
    <source>
        <strain evidence="3">AG1-IB / isolate 7/3/14</strain>
    </source>
</reference>
<organism evidence="2 3">
    <name type="scientific">Thanatephorus cucumeris (strain AG1-IB / isolate 7/3/14)</name>
    <name type="common">Lettuce bottom rot fungus</name>
    <name type="synonym">Rhizoctonia solani</name>
    <dbReference type="NCBI Taxonomy" id="1108050"/>
    <lineage>
        <taxon>Eukaryota</taxon>
        <taxon>Fungi</taxon>
        <taxon>Dikarya</taxon>
        <taxon>Basidiomycota</taxon>
        <taxon>Agaricomycotina</taxon>
        <taxon>Agaricomycetes</taxon>
        <taxon>Cantharellales</taxon>
        <taxon>Ceratobasidiaceae</taxon>
        <taxon>Rhizoctonia</taxon>
        <taxon>Rhizoctonia solani AG-1</taxon>
    </lineage>
</organism>
<feature type="compositionally biased region" description="Pro residues" evidence="1">
    <location>
        <begin position="75"/>
        <end position="84"/>
    </location>
</feature>
<feature type="compositionally biased region" description="Basic and acidic residues" evidence="1">
    <location>
        <begin position="9"/>
        <end position="23"/>
    </location>
</feature>